<keyword evidence="3" id="KW-1185">Reference proteome</keyword>
<protein>
    <submittedName>
        <fullName evidence="2">Uncharacterized protein</fullName>
    </submittedName>
</protein>
<dbReference type="Proteomes" id="UP001159363">
    <property type="component" value="Chromosome 3"/>
</dbReference>
<sequence length="1214" mass="135499">MERIRMSEILQMDIFVHLRRRNLLHLANVILRQKTLKGAEWGREGMAGRVLPIFMQVDSSSHLEKLPKTFYDRGQLGAACTDDGKGRGKGKRSGREWKGGVGSPGVKSPQLTQSPPFSVAYQCLWETDVLLVSSFINTASLETWQLMRPPSGRSSWRRKRSGTMAGDSRQRAAMRSILPPTQLVAAARRGGRHCQRWLHLFIKHTFVRLYRAGGEQTNKRPQVFTRSTHNAFDGGPSTVPLCTTYFGRLSTANGGGTTFGQRLYIGHQAFPNSPTLLTVGPIGGAECRVQHRPWISSPSCHATCCARPALYRYYVGPISSIVWGAWRARAQLRGVFPSSHSPPPSPLQLLLHPATLFRAGRAVGPEPFVFLRTIAATRRHSRLRAQDQSSRSPRSNMVVRCHHNMAVSGRFDNRCGWRLLAPTHDICPRTLLMLLLPYNKASDLLNVATRALASLLGEPGWIPGGTAPVFSHVGIVADDAADRRFPRPCVRELLHAHIRFTFIGSQDLDRRDVRCKARIPDARYLGTVGQGCWTAHDSKAFRRRLHCRRTDAISAKPLRELKVPAYQAMRCVHAVRREHCTSVQSIALSGDGVFDVRGSSALIAPALLGFKRGKKLQNTIWRGEVPLEDPVYLELFSVFEAEKGGSNKVDTATTIECAIAATRKAVVTDALRPISCATWTSIFRLANARLHHHGSKLDPRSDISSTQKTVSPLKFRAGLEIKMKFISNRRNWRLEISIRDQQLFVDKCTYFHDVIYYEPIAKFVSLLISISHFGTKIDESEIQNYEISLVQHFYIGTEIKLDHGSELGSFDLGSGKMLVQPGISRQTVRSAEIWAALNIEVLSAENGLQNFSRKHPVASLGSPLCGVQRFRLFAVREQHRRLQALRTDGACARAAPHRDVWLRQFPQLGQDAGTENHHNSADVVESSFTDVEPRNSSTTHHGQHISWWSSTSSSSVGRNSGGGRRTRTSPGFAASSPTLADMTLRIPGTTLSQVGSKKSSFTGSFLRLGSSYSLCRLIVEIDAAGWHVFSRFSRFTPPLHFNAAPYLPYFALIGSQCRGCYKPPNLSQLLLTEQRPHAVLCKGGGRGGVIDYSPLTKANRTRFPTGLLPDFRTLVPDDTVGWRIFFRESPVSPHHFIPALLHTHPTHTWVKSPPPPPMFSTTHLQEVRPEKKLFPPSFPKSQSKYVMPPQKRKMRKKNKKAIQPKQQPKNENSA</sequence>
<proteinExistence type="predicted"/>
<gene>
    <name evidence="2" type="ORF">PR048_008231</name>
</gene>
<feature type="region of interest" description="Disordered" evidence="1">
    <location>
        <begin position="148"/>
        <end position="170"/>
    </location>
</feature>
<feature type="compositionally biased region" description="Low complexity" evidence="1">
    <location>
        <begin position="949"/>
        <end position="958"/>
    </location>
</feature>
<dbReference type="EMBL" id="JARBHB010000003">
    <property type="protein sequence ID" value="KAJ8888739.1"/>
    <property type="molecule type" value="Genomic_DNA"/>
</dbReference>
<comment type="caution">
    <text evidence="2">The sequence shown here is derived from an EMBL/GenBank/DDBJ whole genome shotgun (WGS) entry which is preliminary data.</text>
</comment>
<feature type="region of interest" description="Disordered" evidence="1">
    <location>
        <begin position="81"/>
        <end position="110"/>
    </location>
</feature>
<evidence type="ECO:0000313" key="3">
    <source>
        <dbReference type="Proteomes" id="UP001159363"/>
    </source>
</evidence>
<feature type="compositionally biased region" description="Polar residues" evidence="1">
    <location>
        <begin position="1204"/>
        <end position="1214"/>
    </location>
</feature>
<feature type="region of interest" description="Disordered" evidence="1">
    <location>
        <begin position="925"/>
        <end position="976"/>
    </location>
</feature>
<feature type="compositionally biased region" description="Polar residues" evidence="1">
    <location>
        <begin position="926"/>
        <end position="940"/>
    </location>
</feature>
<accession>A0ABQ9HWH8</accession>
<organism evidence="2 3">
    <name type="scientific">Dryococelus australis</name>
    <dbReference type="NCBI Taxonomy" id="614101"/>
    <lineage>
        <taxon>Eukaryota</taxon>
        <taxon>Metazoa</taxon>
        <taxon>Ecdysozoa</taxon>
        <taxon>Arthropoda</taxon>
        <taxon>Hexapoda</taxon>
        <taxon>Insecta</taxon>
        <taxon>Pterygota</taxon>
        <taxon>Neoptera</taxon>
        <taxon>Polyneoptera</taxon>
        <taxon>Phasmatodea</taxon>
        <taxon>Verophasmatodea</taxon>
        <taxon>Anareolatae</taxon>
        <taxon>Phasmatidae</taxon>
        <taxon>Eurycanthinae</taxon>
        <taxon>Dryococelus</taxon>
    </lineage>
</organism>
<reference evidence="2 3" key="1">
    <citation type="submission" date="2023-02" db="EMBL/GenBank/DDBJ databases">
        <title>LHISI_Scaffold_Assembly.</title>
        <authorList>
            <person name="Stuart O.P."/>
            <person name="Cleave R."/>
            <person name="Magrath M.J.L."/>
            <person name="Mikheyev A.S."/>
        </authorList>
    </citation>
    <scope>NUCLEOTIDE SEQUENCE [LARGE SCALE GENOMIC DNA]</scope>
    <source>
        <strain evidence="2">Daus_M_001</strain>
        <tissue evidence="2">Leg muscle</tissue>
    </source>
</reference>
<feature type="region of interest" description="Disordered" evidence="1">
    <location>
        <begin position="1169"/>
        <end position="1214"/>
    </location>
</feature>
<feature type="compositionally biased region" description="Basic residues" evidence="1">
    <location>
        <begin position="1190"/>
        <end position="1202"/>
    </location>
</feature>
<evidence type="ECO:0000313" key="2">
    <source>
        <dbReference type="EMBL" id="KAJ8888739.1"/>
    </source>
</evidence>
<evidence type="ECO:0000256" key="1">
    <source>
        <dbReference type="SAM" id="MobiDB-lite"/>
    </source>
</evidence>
<name>A0ABQ9HWH8_9NEOP</name>